<dbReference type="GO" id="GO:0015288">
    <property type="term" value="F:porin activity"/>
    <property type="evidence" value="ECO:0007669"/>
    <property type="project" value="TreeGrafter"/>
</dbReference>
<dbReference type="AlphaFoldDB" id="L8JZG7"/>
<dbReference type="SUPFAM" id="SSF56954">
    <property type="entry name" value="Outer membrane efflux proteins (OEP)"/>
    <property type="match status" value="1"/>
</dbReference>
<dbReference type="GO" id="GO:0009279">
    <property type="term" value="C:cell outer membrane"/>
    <property type="evidence" value="ECO:0007669"/>
    <property type="project" value="UniProtKB-SubCell"/>
</dbReference>
<evidence type="ECO:0000256" key="6">
    <source>
        <dbReference type="ARBA" id="ARBA00023136"/>
    </source>
</evidence>
<keyword evidence="9" id="KW-1185">Reference proteome</keyword>
<protein>
    <recommendedName>
        <fullName evidence="10">Outer membrane efflux protein</fullName>
    </recommendedName>
</protein>
<evidence type="ECO:0008006" key="10">
    <source>
        <dbReference type="Google" id="ProtNLM"/>
    </source>
</evidence>
<reference evidence="8 9" key="1">
    <citation type="submission" date="2012-12" db="EMBL/GenBank/DDBJ databases">
        <title>Genome assembly of Fulvivirga imtechensis AK7.</title>
        <authorList>
            <person name="Nupur N."/>
            <person name="Khatri I."/>
            <person name="Kumar R."/>
            <person name="Subramanian S."/>
            <person name="Pinnaka A."/>
        </authorList>
    </citation>
    <scope>NUCLEOTIDE SEQUENCE [LARGE SCALE GENOMIC DNA]</scope>
    <source>
        <strain evidence="8 9">AK7</strain>
    </source>
</reference>
<sequence>MFSFDDFYSIVMEYHPVVQQARLLPEQAMQELRMARGAFDPKVETLWSKKSYNDTEYYNIFKSALKIPVWLPLDPEVGIEQNTGAYLNPERYISESTDHRQVYGGISVPVGRGLFIDERRATVQKAALFKDMSEVEQIKLINKLLLSAANDYWEWYDAYNQYILAEQAIEIAQDIFDRTRLAFEYGEVAAIDTVQAGISLQKRFIEFQQADADRVTTALKLSNHLWAEGGLPLELRDDVAPEAIAVIATSAFELEALVEQARNNHPELRKLELKNDMLQVDQRLARENLKPTLDIGYYLLDQPFNANGERQAFSLTDNYKIGLQFSFPLLLRKERAKVNHTSLKILDNNYERSYREREIINEINALYTSLLNTSEIIGRQRQMVEGYERIVDAERMNLENGESDLFKINVQLDKLIEARSKYIKLNTKYKKNEAYLYWAAGMAVVN</sequence>
<dbReference type="Gene3D" id="1.20.1600.10">
    <property type="entry name" value="Outer membrane efflux proteins (OEP)"/>
    <property type="match status" value="1"/>
</dbReference>
<dbReference type="Proteomes" id="UP000011135">
    <property type="component" value="Unassembled WGS sequence"/>
</dbReference>
<keyword evidence="7" id="KW-0998">Cell outer membrane</keyword>
<keyword evidence="6" id="KW-0472">Membrane</keyword>
<dbReference type="STRING" id="1237149.C900_02638"/>
<keyword evidence="5" id="KW-0812">Transmembrane</keyword>
<comment type="similarity">
    <text evidence="2">Belongs to the outer membrane factor (OMF) (TC 1.B.17) family.</text>
</comment>
<proteinExistence type="inferred from homology"/>
<name>L8JZG7_9BACT</name>
<dbReference type="Pfam" id="PF02321">
    <property type="entry name" value="OEP"/>
    <property type="match status" value="1"/>
</dbReference>
<dbReference type="eggNOG" id="COG1538">
    <property type="taxonomic scope" value="Bacteria"/>
</dbReference>
<evidence type="ECO:0000256" key="2">
    <source>
        <dbReference type="ARBA" id="ARBA00007613"/>
    </source>
</evidence>
<keyword evidence="3" id="KW-0813">Transport</keyword>
<evidence type="ECO:0000256" key="7">
    <source>
        <dbReference type="ARBA" id="ARBA00023237"/>
    </source>
</evidence>
<comment type="caution">
    <text evidence="8">The sequence shown here is derived from an EMBL/GenBank/DDBJ whole genome shotgun (WGS) entry which is preliminary data.</text>
</comment>
<gene>
    <name evidence="8" type="ORF">C900_02638</name>
</gene>
<dbReference type="PANTHER" id="PTHR30026:SF21">
    <property type="entry name" value="SLR1270 PROTEIN"/>
    <property type="match status" value="1"/>
</dbReference>
<comment type="subcellular location">
    <subcellularLocation>
        <location evidence="1">Cell outer membrane</location>
    </subcellularLocation>
</comment>
<evidence type="ECO:0000313" key="8">
    <source>
        <dbReference type="EMBL" id="ELR73553.1"/>
    </source>
</evidence>
<keyword evidence="4" id="KW-1134">Transmembrane beta strand</keyword>
<dbReference type="PANTHER" id="PTHR30026">
    <property type="entry name" value="OUTER MEMBRANE PROTEIN TOLC"/>
    <property type="match status" value="1"/>
</dbReference>
<evidence type="ECO:0000313" key="9">
    <source>
        <dbReference type="Proteomes" id="UP000011135"/>
    </source>
</evidence>
<evidence type="ECO:0000256" key="5">
    <source>
        <dbReference type="ARBA" id="ARBA00022692"/>
    </source>
</evidence>
<dbReference type="InterPro" id="IPR003423">
    <property type="entry name" value="OMP_efflux"/>
</dbReference>
<dbReference type="EMBL" id="AMZN01000004">
    <property type="protein sequence ID" value="ELR73553.1"/>
    <property type="molecule type" value="Genomic_DNA"/>
</dbReference>
<accession>L8JZG7</accession>
<dbReference type="GO" id="GO:1990281">
    <property type="term" value="C:efflux pump complex"/>
    <property type="evidence" value="ECO:0007669"/>
    <property type="project" value="TreeGrafter"/>
</dbReference>
<dbReference type="InterPro" id="IPR051906">
    <property type="entry name" value="TolC-like"/>
</dbReference>
<organism evidence="8 9">
    <name type="scientific">Fulvivirga imtechensis AK7</name>
    <dbReference type="NCBI Taxonomy" id="1237149"/>
    <lineage>
        <taxon>Bacteria</taxon>
        <taxon>Pseudomonadati</taxon>
        <taxon>Bacteroidota</taxon>
        <taxon>Cytophagia</taxon>
        <taxon>Cytophagales</taxon>
        <taxon>Fulvivirgaceae</taxon>
        <taxon>Fulvivirga</taxon>
    </lineage>
</organism>
<evidence type="ECO:0000256" key="3">
    <source>
        <dbReference type="ARBA" id="ARBA00022448"/>
    </source>
</evidence>
<dbReference type="GO" id="GO:0015562">
    <property type="term" value="F:efflux transmembrane transporter activity"/>
    <property type="evidence" value="ECO:0007669"/>
    <property type="project" value="InterPro"/>
</dbReference>
<evidence type="ECO:0000256" key="4">
    <source>
        <dbReference type="ARBA" id="ARBA00022452"/>
    </source>
</evidence>
<evidence type="ECO:0000256" key="1">
    <source>
        <dbReference type="ARBA" id="ARBA00004442"/>
    </source>
</evidence>